<evidence type="ECO:0000313" key="5">
    <source>
        <dbReference type="Proteomes" id="UP001500466"/>
    </source>
</evidence>
<feature type="signal peptide" evidence="2">
    <location>
        <begin position="1"/>
        <end position="28"/>
    </location>
</feature>
<feature type="domain" description="N,N-dimethylformamidase beta subunit-like C-terminal" evidence="3">
    <location>
        <begin position="111"/>
        <end position="474"/>
    </location>
</feature>
<comment type="caution">
    <text evidence="4">The sequence shown here is derived from an EMBL/GenBank/DDBJ whole genome shotgun (WGS) entry which is preliminary data.</text>
</comment>
<evidence type="ECO:0000313" key="4">
    <source>
        <dbReference type="EMBL" id="GAA4982966.1"/>
    </source>
</evidence>
<evidence type="ECO:0000259" key="3">
    <source>
        <dbReference type="Pfam" id="PF20254"/>
    </source>
</evidence>
<organism evidence="4 5">
    <name type="scientific">Yinghuangia aomiensis</name>
    <dbReference type="NCBI Taxonomy" id="676205"/>
    <lineage>
        <taxon>Bacteria</taxon>
        <taxon>Bacillati</taxon>
        <taxon>Actinomycetota</taxon>
        <taxon>Actinomycetes</taxon>
        <taxon>Kitasatosporales</taxon>
        <taxon>Streptomycetaceae</taxon>
        <taxon>Yinghuangia</taxon>
    </lineage>
</organism>
<protein>
    <recommendedName>
        <fullName evidence="3">N,N-dimethylformamidase beta subunit-like C-terminal domain-containing protein</fullName>
    </recommendedName>
</protein>
<feature type="chain" id="PRO_5047283568" description="N,N-dimethylformamidase beta subunit-like C-terminal domain-containing protein" evidence="2">
    <location>
        <begin position="29"/>
        <end position="521"/>
    </location>
</feature>
<dbReference type="Proteomes" id="UP001500466">
    <property type="component" value="Unassembled WGS sequence"/>
</dbReference>
<dbReference type="RefSeq" id="WP_345678938.1">
    <property type="nucleotide sequence ID" value="NZ_BAABHS010000026.1"/>
</dbReference>
<feature type="region of interest" description="Disordered" evidence="1">
    <location>
        <begin position="35"/>
        <end position="57"/>
    </location>
</feature>
<name>A0ABP9HZ58_9ACTN</name>
<keyword evidence="5" id="KW-1185">Reference proteome</keyword>
<evidence type="ECO:0000256" key="2">
    <source>
        <dbReference type="SAM" id="SignalP"/>
    </source>
</evidence>
<accession>A0ABP9HZ58</accession>
<dbReference type="InterPro" id="IPR046540">
    <property type="entry name" value="DMFA2_C"/>
</dbReference>
<sequence length="521" mass="55083">MRQGSRTEPHLTARAAAVLAALLLVACAACSSGGGSAPKPDATKSTGSNPASPPAAGFDVAAENAKPGTDAWKTGLKTGPAGAMDAYADQVAVRPGAPFRLFASTTAPGFTVTAYRMGWYGGARGREVWKSGRVAGTRQAAPKVDPGVNTVHADWQPSLTVTPTDWPEGTYLLLVTSDAGFGTYVPITVHSAQAKGRTVLVNAVATWQAYNLWGGYSLYNGPKNYGDRARIVSFDRPYDGTGATLYLNQELPAVSLAEKLGLPLSYATDLDLDADPKLFDGATAVFTLGHDEYWSTAMRDHATAFRDAGTNLAFLGANAVNRHIRFASSALGERRLVVCYKSAAEDPMRADDPSETTQDWRLPPMSRPENQLTGTYYQCFPGNAPFVVWDADAWVFAGTGARRGSAYKGLVGVEYDRVVRDPAPPAPLQVLSHSPVTCEGKADYANASYYTVPSGAGVFSTGTMRWVCALGSGCGTYLDDAGRRFATQVTENVFRAFSAGPAGKAHPVRANAGEIPAVASR</sequence>
<proteinExistence type="predicted"/>
<dbReference type="Pfam" id="PF20254">
    <property type="entry name" value="DMFA2_C"/>
    <property type="match status" value="1"/>
</dbReference>
<evidence type="ECO:0000256" key="1">
    <source>
        <dbReference type="SAM" id="MobiDB-lite"/>
    </source>
</evidence>
<dbReference type="PROSITE" id="PS51257">
    <property type="entry name" value="PROKAR_LIPOPROTEIN"/>
    <property type="match status" value="1"/>
</dbReference>
<gene>
    <name evidence="4" type="ORF">GCM10023205_60770</name>
</gene>
<reference evidence="5" key="1">
    <citation type="journal article" date="2019" name="Int. J. Syst. Evol. Microbiol.">
        <title>The Global Catalogue of Microorganisms (GCM) 10K type strain sequencing project: providing services to taxonomists for standard genome sequencing and annotation.</title>
        <authorList>
            <consortium name="The Broad Institute Genomics Platform"/>
            <consortium name="The Broad Institute Genome Sequencing Center for Infectious Disease"/>
            <person name="Wu L."/>
            <person name="Ma J."/>
        </authorList>
    </citation>
    <scope>NUCLEOTIDE SEQUENCE [LARGE SCALE GENOMIC DNA]</scope>
    <source>
        <strain evidence="5">JCM 17986</strain>
    </source>
</reference>
<keyword evidence="2" id="KW-0732">Signal</keyword>
<dbReference type="EMBL" id="BAABHS010000026">
    <property type="protein sequence ID" value="GAA4982966.1"/>
    <property type="molecule type" value="Genomic_DNA"/>
</dbReference>